<feature type="binding site" evidence="7">
    <location>
        <position position="256"/>
    </location>
    <ligand>
        <name>urate</name>
        <dbReference type="ChEBI" id="CHEBI:17775"/>
    </ligand>
</feature>
<feature type="binding site" evidence="7">
    <location>
        <position position="71"/>
    </location>
    <ligand>
        <name>5-hydroxyisourate</name>
        <dbReference type="ChEBI" id="CHEBI:18072"/>
    </ligand>
</feature>
<dbReference type="PRINTS" id="PR00093">
    <property type="entry name" value="URICASE"/>
</dbReference>
<feature type="binding site" evidence="7">
    <location>
        <position position="230"/>
    </location>
    <ligand>
        <name>urate</name>
        <dbReference type="ChEBI" id="CHEBI:17775"/>
    </ligand>
</feature>
<dbReference type="OrthoDB" id="9809009at2"/>
<feature type="binding site" evidence="7">
    <location>
        <position position="70"/>
    </location>
    <ligand>
        <name>urate</name>
        <dbReference type="ChEBI" id="CHEBI:17775"/>
    </ligand>
</feature>
<comment type="catalytic activity">
    <reaction evidence="5 8">
        <text>urate + O2 + H2O = 5-hydroxyisourate + H2O2</text>
        <dbReference type="Rhea" id="RHEA:21368"/>
        <dbReference type="ChEBI" id="CHEBI:15377"/>
        <dbReference type="ChEBI" id="CHEBI:15379"/>
        <dbReference type="ChEBI" id="CHEBI:16240"/>
        <dbReference type="ChEBI" id="CHEBI:17775"/>
        <dbReference type="ChEBI" id="CHEBI:18072"/>
        <dbReference type="EC" id="1.7.3.3"/>
    </reaction>
</comment>
<dbReference type="GO" id="GO:0019628">
    <property type="term" value="P:urate catabolic process"/>
    <property type="evidence" value="ECO:0007669"/>
    <property type="project" value="UniProtKB-UniPathway"/>
</dbReference>
<dbReference type="PANTHER" id="PTHR42874:SF1">
    <property type="entry name" value="URICASE"/>
    <property type="match status" value="1"/>
</dbReference>
<feature type="active site" description="Charge relay system" evidence="6">
    <location>
        <position position="258"/>
    </location>
</feature>
<evidence type="ECO:0000256" key="8">
    <source>
        <dbReference type="RuleBase" id="RU004455"/>
    </source>
</evidence>
<feature type="binding site" evidence="7">
    <location>
        <position position="70"/>
    </location>
    <ligand>
        <name>O2</name>
        <dbReference type="ChEBI" id="CHEBI:15379"/>
    </ligand>
</feature>
<dbReference type="EMBL" id="CP034185">
    <property type="protein sequence ID" value="AZI44584.1"/>
    <property type="molecule type" value="Genomic_DNA"/>
</dbReference>
<evidence type="ECO:0000256" key="7">
    <source>
        <dbReference type="PIRSR" id="PIRSR000241-2"/>
    </source>
</evidence>
<comment type="pathway">
    <text evidence="1 5">Purine metabolism; urate degradation; (S)-allantoin from urate: step 1/3.</text>
</comment>
<evidence type="ECO:0000256" key="5">
    <source>
        <dbReference type="PIRNR" id="PIRNR000241"/>
    </source>
</evidence>
<accession>A0A3G8YPP2</accession>
<feature type="active site" description="Charge relay system" evidence="6">
    <location>
        <position position="70"/>
    </location>
</feature>
<geneLocation type="plasmid" evidence="9 10">
    <name>unnamed1</name>
</geneLocation>
<keyword evidence="3 5" id="KW-0659">Purine metabolism</keyword>
<reference evidence="9 10" key="1">
    <citation type="submission" date="2018-11" db="EMBL/GenBank/DDBJ databases">
        <title>Deinococcus shelandsis sp. nov., isolated from South Shetland Islands soil of Antarctica.</title>
        <authorList>
            <person name="Tian J."/>
        </authorList>
    </citation>
    <scope>NUCLEOTIDE SEQUENCE [LARGE SCALE GENOMIC DNA]</scope>
    <source>
        <strain evidence="9 10">S14-83T</strain>
        <plasmid evidence="9 10">unnamed1</plasmid>
    </source>
</reference>
<dbReference type="Proteomes" id="UP000276417">
    <property type="component" value="Plasmid unnamed1"/>
</dbReference>
<evidence type="ECO:0000256" key="2">
    <source>
        <dbReference type="ARBA" id="ARBA00009760"/>
    </source>
</evidence>
<dbReference type="GO" id="GO:0004846">
    <property type="term" value="F:urate oxidase activity"/>
    <property type="evidence" value="ECO:0007669"/>
    <property type="project" value="UniProtKB-EC"/>
</dbReference>
<keyword evidence="10" id="KW-1185">Reference proteome</keyword>
<dbReference type="Gene3D" id="3.10.270.10">
    <property type="entry name" value="Urate Oxidase"/>
    <property type="match status" value="1"/>
</dbReference>
<dbReference type="PIRSF" id="PIRSF000241">
    <property type="entry name" value="Urate_oxidase"/>
    <property type="match status" value="1"/>
</dbReference>
<feature type="binding site" evidence="7">
    <location>
        <position position="71"/>
    </location>
    <ligand>
        <name>urate</name>
        <dbReference type="ChEBI" id="CHEBI:17775"/>
    </ligand>
</feature>
<feature type="binding site" evidence="7">
    <location>
        <position position="187"/>
    </location>
    <ligand>
        <name>urate</name>
        <dbReference type="ChEBI" id="CHEBI:17775"/>
    </ligand>
</feature>
<evidence type="ECO:0000313" key="9">
    <source>
        <dbReference type="EMBL" id="AZI44584.1"/>
    </source>
</evidence>
<comment type="similarity">
    <text evidence="2 5 8">Belongs to the uricase family.</text>
</comment>
<sequence length="293" mass="33495">MTQTIPNSATETKVKVKMGDNHYGKADVRLFKVFRDQPKHEIKDVWVRVAMRGDFDAAHVEGDNTDLLATDTVRNTIYGLAVDGLTSSVEEYGKHLIRHFVEQGPKVTSATAYFTEHLWDRMQSNGEAHDHAFVRQMPKHTAVVEGDGKTFTVTSGIDELYILKTTQSGWEGYLKEPFTTLPETNDRILATVVTAKWEYQVDECDYDDVWQRVYTSLMDTFTDHYSASMQATLYKIGETVLTRCPEISRIHFAFPNRHHIQYNTERHGVTNPKSVFHADADPYGQIEGWVERA</sequence>
<dbReference type="EC" id="1.7.3.3" evidence="5 8"/>
<dbReference type="SUPFAM" id="SSF55620">
    <property type="entry name" value="Tetrahydrobiopterin biosynthesis enzymes-like"/>
    <property type="match status" value="2"/>
</dbReference>
<feature type="binding site" evidence="7">
    <location>
        <position position="230"/>
    </location>
    <ligand>
        <name>5-hydroxyisourate</name>
        <dbReference type="ChEBI" id="CHEBI:18072"/>
    </ligand>
</feature>
<keyword evidence="9" id="KW-0614">Plasmid</keyword>
<gene>
    <name evidence="9" type="primary">pucL</name>
    <name evidence="9" type="ORF">EHF33_16910</name>
</gene>
<feature type="active site" description="Charge relay system" evidence="6">
    <location>
        <position position="25"/>
    </location>
</feature>
<comment type="function">
    <text evidence="5 8">Catalyzes the oxidation of uric acid to 5-hydroxyisourate, which is further processed to form (S)-allantoin.</text>
</comment>
<evidence type="ECO:0000256" key="3">
    <source>
        <dbReference type="ARBA" id="ARBA00022631"/>
    </source>
</evidence>
<feature type="binding site" evidence="7">
    <location>
        <position position="187"/>
    </location>
    <ligand>
        <name>5-hydroxyisourate</name>
        <dbReference type="ChEBI" id="CHEBI:18072"/>
    </ligand>
</feature>
<feature type="binding site" evidence="7">
    <location>
        <position position="70"/>
    </location>
    <ligand>
        <name>5-hydroxyisourate</name>
        <dbReference type="ChEBI" id="CHEBI:18072"/>
    </ligand>
</feature>
<name>A0A3G8YPP2_9DEIO</name>
<dbReference type="GO" id="GO:0006144">
    <property type="term" value="P:purine nucleobase metabolic process"/>
    <property type="evidence" value="ECO:0007669"/>
    <property type="project" value="UniProtKB-KW"/>
</dbReference>
<feature type="binding site" evidence="7">
    <location>
        <position position="256"/>
    </location>
    <ligand>
        <name>O2</name>
        <dbReference type="ChEBI" id="CHEBI:15379"/>
    </ligand>
</feature>
<dbReference type="UniPathway" id="UPA00394">
    <property type="reaction ID" value="UER00650"/>
</dbReference>
<dbReference type="InterPro" id="IPR002042">
    <property type="entry name" value="Uricase"/>
</dbReference>
<keyword evidence="4 5" id="KW-0560">Oxidoreductase</keyword>
<evidence type="ECO:0000256" key="4">
    <source>
        <dbReference type="ARBA" id="ARBA00023002"/>
    </source>
</evidence>
<dbReference type="AlphaFoldDB" id="A0A3G8YPP2"/>
<evidence type="ECO:0000256" key="1">
    <source>
        <dbReference type="ARBA" id="ARBA00004831"/>
    </source>
</evidence>
<feature type="binding site" evidence="7">
    <location>
        <position position="256"/>
    </location>
    <ligand>
        <name>5-hydroxyisourate</name>
        <dbReference type="ChEBI" id="CHEBI:18072"/>
    </ligand>
</feature>
<proteinExistence type="inferred from homology"/>
<dbReference type="PANTHER" id="PTHR42874">
    <property type="entry name" value="URICASE"/>
    <property type="match status" value="1"/>
</dbReference>
<protein>
    <recommendedName>
        <fullName evidence="5 8">Uricase</fullName>
        <ecNumber evidence="5 8">1.7.3.3</ecNumber>
    </recommendedName>
    <alternativeName>
        <fullName evidence="5">Urate oxidase</fullName>
    </alternativeName>
</protein>
<dbReference type="Pfam" id="PF01014">
    <property type="entry name" value="Uricase"/>
    <property type="match status" value="2"/>
</dbReference>
<dbReference type="RefSeq" id="WP_124874362.1">
    <property type="nucleotide sequence ID" value="NZ_CP034185.1"/>
</dbReference>
<organism evidence="9 10">
    <name type="scientific">Deinococcus psychrotolerans</name>
    <dbReference type="NCBI Taxonomy" id="2489213"/>
    <lineage>
        <taxon>Bacteria</taxon>
        <taxon>Thermotogati</taxon>
        <taxon>Deinococcota</taxon>
        <taxon>Deinococci</taxon>
        <taxon>Deinococcales</taxon>
        <taxon>Deinococcaceae</taxon>
        <taxon>Deinococcus</taxon>
    </lineage>
</organism>
<evidence type="ECO:0000313" key="10">
    <source>
        <dbReference type="Proteomes" id="UP000276417"/>
    </source>
</evidence>
<dbReference type="NCBIfam" id="TIGR03383">
    <property type="entry name" value="urate_oxi"/>
    <property type="match status" value="1"/>
</dbReference>
<dbReference type="KEGG" id="dph:EHF33_16910"/>
<evidence type="ECO:0000256" key="6">
    <source>
        <dbReference type="PIRSR" id="PIRSR000241-1"/>
    </source>
</evidence>